<reference evidence="2" key="1">
    <citation type="journal article" date="2020" name="Stud. Mycol.">
        <title>101 Dothideomycetes genomes: A test case for predicting lifestyles and emergence of pathogens.</title>
        <authorList>
            <person name="Haridas S."/>
            <person name="Albert R."/>
            <person name="Binder M."/>
            <person name="Bloem J."/>
            <person name="LaButti K."/>
            <person name="Salamov A."/>
            <person name="Andreopoulos B."/>
            <person name="Baker S."/>
            <person name="Barry K."/>
            <person name="Bills G."/>
            <person name="Bluhm B."/>
            <person name="Cannon C."/>
            <person name="Castanera R."/>
            <person name="Culley D."/>
            <person name="Daum C."/>
            <person name="Ezra D."/>
            <person name="Gonzalez J."/>
            <person name="Henrissat B."/>
            <person name="Kuo A."/>
            <person name="Liang C."/>
            <person name="Lipzen A."/>
            <person name="Lutzoni F."/>
            <person name="Magnuson J."/>
            <person name="Mondo S."/>
            <person name="Nolan M."/>
            <person name="Ohm R."/>
            <person name="Pangilinan J."/>
            <person name="Park H.-J."/>
            <person name="Ramirez L."/>
            <person name="Alfaro M."/>
            <person name="Sun H."/>
            <person name="Tritt A."/>
            <person name="Yoshinaga Y."/>
            <person name="Zwiers L.-H."/>
            <person name="Turgeon B."/>
            <person name="Goodwin S."/>
            <person name="Spatafora J."/>
            <person name="Crous P."/>
            <person name="Grigoriev I."/>
        </authorList>
    </citation>
    <scope>NUCLEOTIDE SEQUENCE [LARGE SCALE GENOMIC DNA]</scope>
    <source>
        <strain evidence="2">CBS 304.66</strain>
    </source>
</reference>
<name>A0A9P4K932_9PLEO</name>
<sequence>MGNVEKDWKHAGYRAIHFHVKQKVDLERDVEEQEDPDLWRKRVEVQVSTSVIHAWSEVEHDLIYKNPWQPAPNITMDRMVDAINDLAITSEILLQQLQGTFNKLREDGAESCQRREKLMEWIIEVWPDSAKFDLNIRTRQISSDIWNHFIGYFRVLQLSKISGQKKISSS</sequence>
<dbReference type="OrthoDB" id="4719016at2759"/>
<evidence type="ECO:0000313" key="2">
    <source>
        <dbReference type="Proteomes" id="UP000800093"/>
    </source>
</evidence>
<proteinExistence type="predicted"/>
<dbReference type="InterPro" id="IPR043519">
    <property type="entry name" value="NT_sf"/>
</dbReference>
<dbReference type="EMBL" id="ML986613">
    <property type="protein sequence ID" value="KAF2264862.1"/>
    <property type="molecule type" value="Genomic_DNA"/>
</dbReference>
<keyword evidence="2" id="KW-1185">Reference proteome</keyword>
<comment type="caution">
    <text evidence="1">The sequence shown here is derived from an EMBL/GenBank/DDBJ whole genome shotgun (WGS) entry which is preliminary data.</text>
</comment>
<dbReference type="Proteomes" id="UP000800093">
    <property type="component" value="Unassembled WGS sequence"/>
</dbReference>
<dbReference type="PANTHER" id="PTHR41773">
    <property type="entry name" value="GTP PYROPHOSPHATASE-RELATED"/>
    <property type="match status" value="1"/>
</dbReference>
<evidence type="ECO:0008006" key="3">
    <source>
        <dbReference type="Google" id="ProtNLM"/>
    </source>
</evidence>
<gene>
    <name evidence="1" type="ORF">CC78DRAFT_222308</name>
</gene>
<organism evidence="1 2">
    <name type="scientific">Lojkania enalia</name>
    <dbReference type="NCBI Taxonomy" id="147567"/>
    <lineage>
        <taxon>Eukaryota</taxon>
        <taxon>Fungi</taxon>
        <taxon>Dikarya</taxon>
        <taxon>Ascomycota</taxon>
        <taxon>Pezizomycotina</taxon>
        <taxon>Dothideomycetes</taxon>
        <taxon>Pleosporomycetidae</taxon>
        <taxon>Pleosporales</taxon>
        <taxon>Pleosporales incertae sedis</taxon>
        <taxon>Lojkania</taxon>
    </lineage>
</organism>
<dbReference type="SUPFAM" id="SSF81301">
    <property type="entry name" value="Nucleotidyltransferase"/>
    <property type="match status" value="1"/>
</dbReference>
<evidence type="ECO:0000313" key="1">
    <source>
        <dbReference type="EMBL" id="KAF2264862.1"/>
    </source>
</evidence>
<protein>
    <recommendedName>
        <fullName evidence="3">RelA/SpoT domain-containing protein</fullName>
    </recommendedName>
</protein>
<accession>A0A9P4K932</accession>
<dbReference type="PANTHER" id="PTHR41773:SF1">
    <property type="entry name" value="RELA_SPOT DOMAIN-CONTAINING PROTEIN"/>
    <property type="match status" value="1"/>
</dbReference>
<dbReference type="AlphaFoldDB" id="A0A9P4K932"/>